<sequence length="601" mass="64083">MSDATTTDLYEVTMAMSYLREGMTAPATFSLFVRDLPAERGFLVAAGVESALDFLSGFRVGPEDVDAFAAALHRPRRDLEPLLGLEFTGEVRAVPEGRIVLAGEPLLEVTAPLPQAQLAETYVLNRLSHQTAIASKAARCVLAAAGRPVVDFSLRRTHGPQAGFQAARLGALVGFAGTSNVAAATAAGIPAVGTMAHSYVEAFAAEEDAFRAFARSHPGPVTLLVDTYDTEEGVRAAARVLRDLGPAARPGSAVRLDSGDLGALAARARSLLDAAGLPDVRIVASGGLDEYAVDDLVRSGAPIDVYAVGTRVGVSADAPYLDSAYKMVEYNGRPVMKLSSAKVTAPGLKQVFRRPGYADVVGLADERPPGDGRPLLETVMRDGRRTGDRPTVGACRERFTADLGQLPPAARRIRAPVAPRATVSDRLDALAARVRGRIGERLPAAAARPRPRDGPTDRGRTAPDCTGPHPGESRWVHMEQCESTRINANPCESTRIHVRNPCEERAMPHTAEWKVRLHLFENDDGTTKARMVLHTGTTELTGHGTARCSPADPNVPEIGDELAAGRALNDLAQQLLRLAERDMEGVGESRPNPRPVTGWPM</sequence>
<keyword evidence="6" id="KW-0662">Pyridine nucleotide biosynthesis</keyword>
<dbReference type="SUPFAM" id="SSF51690">
    <property type="entry name" value="Nicotinate/Quinolinate PRTase C-terminal domain-like"/>
    <property type="match status" value="1"/>
</dbReference>
<dbReference type="GO" id="GO:0005829">
    <property type="term" value="C:cytosol"/>
    <property type="evidence" value="ECO:0007669"/>
    <property type="project" value="TreeGrafter"/>
</dbReference>
<gene>
    <name evidence="12" type="ORF">GCM10010389_12440</name>
</gene>
<dbReference type="SUPFAM" id="SSF143212">
    <property type="entry name" value="Rv2632c-like"/>
    <property type="match status" value="1"/>
</dbReference>
<dbReference type="EMBL" id="BMWH01000003">
    <property type="protein sequence ID" value="GGZ76359.1"/>
    <property type="molecule type" value="Genomic_DNA"/>
</dbReference>
<name>A0A918R0U4_9ACTN</name>
<comment type="caution">
    <text evidence="12">The sequence shown here is derived from an EMBL/GenBank/DDBJ whole genome shotgun (WGS) entry which is preliminary data.</text>
</comment>
<dbReference type="InterPro" id="IPR038070">
    <property type="entry name" value="Rv2632c-like_sf"/>
</dbReference>
<evidence type="ECO:0000256" key="8">
    <source>
        <dbReference type="ARBA" id="ARBA00048668"/>
    </source>
</evidence>
<dbReference type="GO" id="GO:0034355">
    <property type="term" value="P:NAD+ biosynthetic process via the salvage pathway"/>
    <property type="evidence" value="ECO:0007669"/>
    <property type="project" value="TreeGrafter"/>
</dbReference>
<keyword evidence="5" id="KW-0436">Ligase</keyword>
<dbReference type="EC" id="6.3.4.21" evidence="3"/>
<dbReference type="PANTHER" id="PTHR11098">
    <property type="entry name" value="NICOTINATE PHOSPHORIBOSYLTRANSFERASE"/>
    <property type="match status" value="1"/>
</dbReference>
<dbReference type="Pfam" id="PF04095">
    <property type="entry name" value="NAPRTase"/>
    <property type="match status" value="1"/>
</dbReference>
<evidence type="ECO:0000256" key="7">
    <source>
        <dbReference type="ARBA" id="ARBA00022679"/>
    </source>
</evidence>
<dbReference type="CDD" id="cd01570">
    <property type="entry name" value="NAPRTase_A"/>
    <property type="match status" value="1"/>
</dbReference>
<comment type="catalytic activity">
    <reaction evidence="8">
        <text>5-phospho-alpha-D-ribose 1-diphosphate + nicotinate + ATP + H2O = nicotinate beta-D-ribonucleotide + ADP + phosphate + diphosphate</text>
        <dbReference type="Rhea" id="RHEA:36163"/>
        <dbReference type="ChEBI" id="CHEBI:15377"/>
        <dbReference type="ChEBI" id="CHEBI:30616"/>
        <dbReference type="ChEBI" id="CHEBI:32544"/>
        <dbReference type="ChEBI" id="CHEBI:33019"/>
        <dbReference type="ChEBI" id="CHEBI:43474"/>
        <dbReference type="ChEBI" id="CHEBI:57502"/>
        <dbReference type="ChEBI" id="CHEBI:58017"/>
        <dbReference type="ChEBI" id="CHEBI:456216"/>
        <dbReference type="EC" id="6.3.4.21"/>
    </reaction>
</comment>
<dbReference type="AlphaFoldDB" id="A0A918R0U4"/>
<comment type="similarity">
    <text evidence="2">Belongs to the NAPRTase family.</text>
</comment>
<evidence type="ECO:0000256" key="3">
    <source>
        <dbReference type="ARBA" id="ARBA00013236"/>
    </source>
</evidence>
<proteinExistence type="inferred from homology"/>
<feature type="region of interest" description="Disordered" evidence="9">
    <location>
        <begin position="582"/>
        <end position="601"/>
    </location>
</feature>
<dbReference type="Pfam" id="PF17767">
    <property type="entry name" value="NAPRTase_N"/>
    <property type="match status" value="1"/>
</dbReference>
<evidence type="ECO:0000256" key="2">
    <source>
        <dbReference type="ARBA" id="ARBA00010897"/>
    </source>
</evidence>
<keyword evidence="13" id="KW-1185">Reference proteome</keyword>
<comment type="pathway">
    <text evidence="1">Cofactor biosynthesis; NAD(+) biosynthesis; nicotinate D-ribonucleotide from nicotinate: step 1/1.</text>
</comment>
<dbReference type="SUPFAM" id="SSF54675">
    <property type="entry name" value="Nicotinate/Quinolinate PRTase N-terminal domain-like"/>
    <property type="match status" value="1"/>
</dbReference>
<keyword evidence="7" id="KW-0808">Transferase</keyword>
<dbReference type="GO" id="GO:0016740">
    <property type="term" value="F:transferase activity"/>
    <property type="evidence" value="ECO:0007669"/>
    <property type="project" value="UniProtKB-KW"/>
</dbReference>
<evidence type="ECO:0000313" key="12">
    <source>
        <dbReference type="EMBL" id="GGZ76359.1"/>
    </source>
</evidence>
<dbReference type="Gene3D" id="3.30.160.240">
    <property type="entry name" value="Rv1738"/>
    <property type="match status" value="1"/>
</dbReference>
<reference evidence="12" key="1">
    <citation type="journal article" date="2014" name="Int. J. Syst. Evol. Microbiol.">
        <title>Complete genome sequence of Corynebacterium casei LMG S-19264T (=DSM 44701T), isolated from a smear-ripened cheese.</title>
        <authorList>
            <consortium name="US DOE Joint Genome Institute (JGI-PGF)"/>
            <person name="Walter F."/>
            <person name="Albersmeier A."/>
            <person name="Kalinowski J."/>
            <person name="Ruckert C."/>
        </authorList>
    </citation>
    <scope>NUCLEOTIDE SEQUENCE</scope>
    <source>
        <strain evidence="12">JCM 5016</strain>
    </source>
</reference>
<evidence type="ECO:0000256" key="5">
    <source>
        <dbReference type="ARBA" id="ARBA00022598"/>
    </source>
</evidence>
<evidence type="ECO:0000259" key="10">
    <source>
        <dbReference type="Pfam" id="PF04095"/>
    </source>
</evidence>
<dbReference type="NCBIfam" id="TIGR01513">
    <property type="entry name" value="NAPRTase_put"/>
    <property type="match status" value="1"/>
</dbReference>
<dbReference type="InterPro" id="IPR040727">
    <property type="entry name" value="NAPRTase_N"/>
</dbReference>
<reference evidence="12" key="2">
    <citation type="submission" date="2020-09" db="EMBL/GenBank/DDBJ databases">
        <authorList>
            <person name="Sun Q."/>
            <person name="Ohkuma M."/>
        </authorList>
    </citation>
    <scope>NUCLEOTIDE SEQUENCE</scope>
    <source>
        <strain evidence="12">JCM 5016</strain>
    </source>
</reference>
<evidence type="ECO:0000256" key="1">
    <source>
        <dbReference type="ARBA" id="ARBA00004952"/>
    </source>
</evidence>
<feature type="compositionally biased region" description="Basic and acidic residues" evidence="9">
    <location>
        <begin position="450"/>
        <end position="461"/>
    </location>
</feature>
<dbReference type="NCBIfam" id="NF006696">
    <property type="entry name" value="PRK09243.1-3"/>
    <property type="match status" value="1"/>
</dbReference>
<evidence type="ECO:0000313" key="13">
    <source>
        <dbReference type="Proteomes" id="UP000623010"/>
    </source>
</evidence>
<feature type="domain" description="Nicotinate phosphoribosyltransferase N-terminal" evidence="11">
    <location>
        <begin position="6"/>
        <end position="128"/>
    </location>
</feature>
<dbReference type="PANTHER" id="PTHR11098:SF1">
    <property type="entry name" value="NICOTINATE PHOSPHORIBOSYLTRANSFERASE"/>
    <property type="match status" value="1"/>
</dbReference>
<feature type="region of interest" description="Disordered" evidence="9">
    <location>
        <begin position="441"/>
        <end position="471"/>
    </location>
</feature>
<feature type="domain" description="Nicotinate/nicotinamide phosphoribosyltransferase" evidence="10">
    <location>
        <begin position="149"/>
        <end position="292"/>
    </location>
</feature>
<dbReference type="InterPro" id="IPR036068">
    <property type="entry name" value="Nicotinate_pribotase-like_C"/>
</dbReference>
<dbReference type="Proteomes" id="UP000623010">
    <property type="component" value="Unassembled WGS sequence"/>
</dbReference>
<evidence type="ECO:0000256" key="6">
    <source>
        <dbReference type="ARBA" id="ARBA00022642"/>
    </source>
</evidence>
<evidence type="ECO:0000256" key="9">
    <source>
        <dbReference type="SAM" id="MobiDB-lite"/>
    </source>
</evidence>
<dbReference type="InterPro" id="IPR041525">
    <property type="entry name" value="N/Namide_PRibTrfase"/>
</dbReference>
<evidence type="ECO:0000259" key="11">
    <source>
        <dbReference type="Pfam" id="PF17767"/>
    </source>
</evidence>
<dbReference type="NCBIfam" id="NF009131">
    <property type="entry name" value="PRK12484.1"/>
    <property type="match status" value="1"/>
</dbReference>
<dbReference type="InterPro" id="IPR015057">
    <property type="entry name" value="Rv2632c-like"/>
</dbReference>
<dbReference type="Gene3D" id="3.20.140.10">
    <property type="entry name" value="nicotinate phosphoribosyltransferase"/>
    <property type="match status" value="1"/>
</dbReference>
<evidence type="ECO:0000256" key="4">
    <source>
        <dbReference type="ARBA" id="ARBA00022553"/>
    </source>
</evidence>
<dbReference type="InterPro" id="IPR013785">
    <property type="entry name" value="Aldolase_TIM"/>
</dbReference>
<keyword evidence="4" id="KW-0597">Phosphoprotein</keyword>
<dbReference type="InterPro" id="IPR007229">
    <property type="entry name" value="Nic_PRibTrfase-Fam"/>
</dbReference>
<dbReference type="GO" id="GO:0004516">
    <property type="term" value="F:nicotinate phosphoribosyltransferase activity"/>
    <property type="evidence" value="ECO:0007669"/>
    <property type="project" value="UniProtKB-EC"/>
</dbReference>
<accession>A0A918R0U4</accession>
<protein>
    <recommendedName>
        <fullName evidence="3">nicotinate phosphoribosyltransferase</fullName>
        <ecNumber evidence="3">6.3.4.21</ecNumber>
    </recommendedName>
</protein>
<organism evidence="12 13">
    <name type="scientific">Streptomyces echinoruber</name>
    <dbReference type="NCBI Taxonomy" id="68898"/>
    <lineage>
        <taxon>Bacteria</taxon>
        <taxon>Bacillati</taxon>
        <taxon>Actinomycetota</taxon>
        <taxon>Actinomycetes</taxon>
        <taxon>Kitasatosporales</taxon>
        <taxon>Streptomycetaceae</taxon>
        <taxon>Streptomyces</taxon>
    </lineage>
</organism>
<dbReference type="InterPro" id="IPR006405">
    <property type="entry name" value="Nic_PRibTrfase_pncB"/>
</dbReference>
<dbReference type="Pfam" id="PF08962">
    <property type="entry name" value="Rv2632c-like"/>
    <property type="match status" value="1"/>
</dbReference>
<dbReference type="Gene3D" id="3.20.20.70">
    <property type="entry name" value="Aldolase class I"/>
    <property type="match status" value="1"/>
</dbReference>